<feature type="transmembrane region" description="Helical" evidence="1">
    <location>
        <begin position="61"/>
        <end position="83"/>
    </location>
</feature>
<feature type="transmembrane region" description="Helical" evidence="1">
    <location>
        <begin position="22"/>
        <end position="41"/>
    </location>
</feature>
<sequence>MSHAEHHIETAQLRRSPRYGRLMVAGGVLGLVVAFVLTLAFDGTQVKSENTGVLYSMPQVLGFVALICVPIGVALGGAVALILDRVVGRRTREVRIDRETVVEGPDAS</sequence>
<dbReference type="EMBL" id="CP119321">
    <property type="protein sequence ID" value="WEK13294.1"/>
    <property type="molecule type" value="Genomic_DNA"/>
</dbReference>
<organism evidence="2 3">
    <name type="scientific">Candidatus Microbacterium phytovorans</name>
    <dbReference type="NCBI Taxonomy" id="3121374"/>
    <lineage>
        <taxon>Bacteria</taxon>
        <taxon>Bacillati</taxon>
        <taxon>Actinomycetota</taxon>
        <taxon>Actinomycetes</taxon>
        <taxon>Micrococcales</taxon>
        <taxon>Microbacteriaceae</taxon>
        <taxon>Microbacterium</taxon>
    </lineage>
</organism>
<proteinExistence type="predicted"/>
<reference evidence="2" key="1">
    <citation type="submission" date="2023-03" db="EMBL/GenBank/DDBJ databases">
        <title>Andean soil-derived lignocellulolytic bacterial consortium as a source of novel taxa and putative plastic-active enzymes.</title>
        <authorList>
            <person name="Diaz-Garcia L."/>
            <person name="Chuvochina M."/>
            <person name="Feuerriegel G."/>
            <person name="Bunk B."/>
            <person name="Sproer C."/>
            <person name="Streit W.R."/>
            <person name="Rodriguez L.M."/>
            <person name="Overmann J."/>
            <person name="Jimenez D.J."/>
        </authorList>
    </citation>
    <scope>NUCLEOTIDE SEQUENCE</scope>
    <source>
        <strain evidence="2">MAG 4610</strain>
    </source>
</reference>
<keyword evidence="1" id="KW-1133">Transmembrane helix</keyword>
<evidence type="ECO:0000256" key="1">
    <source>
        <dbReference type="SAM" id="Phobius"/>
    </source>
</evidence>
<gene>
    <name evidence="2" type="ORF">P0Y48_12660</name>
</gene>
<name>A0AAJ6B3Q5_9MICO</name>
<evidence type="ECO:0000313" key="2">
    <source>
        <dbReference type="EMBL" id="WEK13294.1"/>
    </source>
</evidence>
<accession>A0AAJ6B3Q5</accession>
<protein>
    <submittedName>
        <fullName evidence="2">Potassium transporter Trk</fullName>
    </submittedName>
</protein>
<evidence type="ECO:0000313" key="3">
    <source>
        <dbReference type="Proteomes" id="UP001213972"/>
    </source>
</evidence>
<keyword evidence="1" id="KW-0812">Transmembrane</keyword>
<keyword evidence="1" id="KW-0472">Membrane</keyword>
<dbReference type="Proteomes" id="UP001213972">
    <property type="component" value="Chromosome"/>
</dbReference>
<dbReference type="AlphaFoldDB" id="A0AAJ6B3Q5"/>